<dbReference type="RefSeq" id="WP_182280554.1">
    <property type="nucleotide sequence ID" value="NZ_JABTCN010000008.1"/>
</dbReference>
<dbReference type="AlphaFoldDB" id="A0A9X0PF74"/>
<proteinExistence type="predicted"/>
<evidence type="ECO:0000313" key="1">
    <source>
        <dbReference type="EMBL" id="MBA8776114.1"/>
    </source>
</evidence>
<gene>
    <name evidence="1" type="ORF">HR081_04140</name>
</gene>
<evidence type="ECO:0000313" key="2">
    <source>
        <dbReference type="Proteomes" id="UP000524893"/>
    </source>
</evidence>
<dbReference type="Proteomes" id="UP000524893">
    <property type="component" value="Unassembled WGS sequence"/>
</dbReference>
<reference evidence="1 2" key="1">
    <citation type="journal article" date="2020" name="Access Microbiol">
        <title>Isolation and genome sequencing of Staphylococcus schleiferi subspecies coagulans from Antarctic seals.</title>
        <authorList>
            <person name="Foster G."/>
            <person name="Robb A."/>
            <person name="Paterson G.K."/>
        </authorList>
    </citation>
    <scope>NUCLEOTIDE SEQUENCE [LARGE SCALE GENOMIC DNA]</scope>
    <source>
        <strain evidence="1 2">M615/02/4</strain>
    </source>
</reference>
<sequence length="294" mass="33860">MLKLDKNIAPINFKEEARRIETFNKSQIALHELNKQENKPVVFKINNLLPSGMILIDDLINFSQGVQKIYRKAVNSKVDNSKKRIRKHIRNSTGLVMTDVRAGSFEIELKQQSTQIIDTTSNVDFDQLTDNAQKHSLNTITNIMGFLDSNKIGKIISEYDLETFKASKEWIKSLSGSNSGFKYNGNNKEYDFDITKVNEINRLFNSFNENFEKRRIIKGILSGVNHQNFTISVNELPSKINHHIKVKDARFKESNYTTNINVTVEVKLHEIMIDSEVASREMYIDNIDNIKEIS</sequence>
<accession>A0A9X0PF74</accession>
<name>A0A9X0PF74_9STAP</name>
<dbReference type="EMBL" id="JABTCN010000008">
    <property type="protein sequence ID" value="MBA8776114.1"/>
    <property type="molecule type" value="Genomic_DNA"/>
</dbReference>
<organism evidence="1 2">
    <name type="scientific">Staphylococcus coagulans</name>
    <dbReference type="NCBI Taxonomy" id="74706"/>
    <lineage>
        <taxon>Bacteria</taxon>
        <taxon>Bacillati</taxon>
        <taxon>Bacillota</taxon>
        <taxon>Bacilli</taxon>
        <taxon>Bacillales</taxon>
        <taxon>Staphylococcaceae</taxon>
        <taxon>Staphylococcus</taxon>
    </lineage>
</organism>
<protein>
    <submittedName>
        <fullName evidence="1">Uncharacterized protein</fullName>
    </submittedName>
</protein>
<comment type="caution">
    <text evidence="1">The sequence shown here is derived from an EMBL/GenBank/DDBJ whole genome shotgun (WGS) entry which is preliminary data.</text>
</comment>